<evidence type="ECO:0000256" key="1">
    <source>
        <dbReference type="SAM" id="Phobius"/>
    </source>
</evidence>
<keyword evidence="1" id="KW-1133">Transmembrane helix</keyword>
<feature type="transmembrane region" description="Helical" evidence="1">
    <location>
        <begin position="239"/>
        <end position="258"/>
    </location>
</feature>
<dbReference type="AlphaFoldDB" id="A0AAN6N1Q3"/>
<gene>
    <name evidence="2" type="ORF">QBC46DRAFT_393747</name>
</gene>
<dbReference type="Proteomes" id="UP001303473">
    <property type="component" value="Unassembled WGS sequence"/>
</dbReference>
<keyword evidence="1" id="KW-0472">Membrane</keyword>
<dbReference type="Gene3D" id="3.30.470.20">
    <property type="entry name" value="ATP-grasp fold, B domain"/>
    <property type="match status" value="1"/>
</dbReference>
<comment type="caution">
    <text evidence="2">The sequence shown here is derived from an EMBL/GenBank/DDBJ whole genome shotgun (WGS) entry which is preliminary data.</text>
</comment>
<evidence type="ECO:0008006" key="4">
    <source>
        <dbReference type="Google" id="ProtNLM"/>
    </source>
</evidence>
<feature type="non-terminal residue" evidence="2">
    <location>
        <position position="1"/>
    </location>
</feature>
<evidence type="ECO:0000313" key="3">
    <source>
        <dbReference type="Proteomes" id="UP001303473"/>
    </source>
</evidence>
<organism evidence="2 3">
    <name type="scientific">Diplogelasinospora grovesii</name>
    <dbReference type="NCBI Taxonomy" id="303347"/>
    <lineage>
        <taxon>Eukaryota</taxon>
        <taxon>Fungi</taxon>
        <taxon>Dikarya</taxon>
        <taxon>Ascomycota</taxon>
        <taxon>Pezizomycotina</taxon>
        <taxon>Sordariomycetes</taxon>
        <taxon>Sordariomycetidae</taxon>
        <taxon>Sordariales</taxon>
        <taxon>Diplogelasinosporaceae</taxon>
        <taxon>Diplogelasinospora</taxon>
    </lineage>
</organism>
<evidence type="ECO:0000313" key="2">
    <source>
        <dbReference type="EMBL" id="KAK3936986.1"/>
    </source>
</evidence>
<proteinExistence type="predicted"/>
<reference evidence="3" key="1">
    <citation type="journal article" date="2023" name="Mol. Phylogenet. Evol.">
        <title>Genome-scale phylogeny and comparative genomics of the fungal order Sordariales.</title>
        <authorList>
            <person name="Hensen N."/>
            <person name="Bonometti L."/>
            <person name="Westerberg I."/>
            <person name="Brannstrom I.O."/>
            <person name="Guillou S."/>
            <person name="Cros-Aarteil S."/>
            <person name="Calhoun S."/>
            <person name="Haridas S."/>
            <person name="Kuo A."/>
            <person name="Mondo S."/>
            <person name="Pangilinan J."/>
            <person name="Riley R."/>
            <person name="LaButti K."/>
            <person name="Andreopoulos B."/>
            <person name="Lipzen A."/>
            <person name="Chen C."/>
            <person name="Yan M."/>
            <person name="Daum C."/>
            <person name="Ng V."/>
            <person name="Clum A."/>
            <person name="Steindorff A."/>
            <person name="Ohm R.A."/>
            <person name="Martin F."/>
            <person name="Silar P."/>
            <person name="Natvig D.O."/>
            <person name="Lalanne C."/>
            <person name="Gautier V."/>
            <person name="Ament-Velasquez S.L."/>
            <person name="Kruys A."/>
            <person name="Hutchinson M.I."/>
            <person name="Powell A.J."/>
            <person name="Barry K."/>
            <person name="Miller A.N."/>
            <person name="Grigoriev I.V."/>
            <person name="Debuchy R."/>
            <person name="Gladieux P."/>
            <person name="Hiltunen Thoren M."/>
            <person name="Johannesson H."/>
        </authorList>
    </citation>
    <scope>NUCLEOTIDE SEQUENCE [LARGE SCALE GENOMIC DNA]</scope>
    <source>
        <strain evidence="3">CBS 340.73</strain>
    </source>
</reference>
<sequence>MEDAYRGNMTLLPCDTPRQTQDYISSLPVSPKNPWILQQFIPGNTEYCTHALVVRGAVKVFAACPSSEMQMHYSSISVSRPDGPGQAMLDFTRNFLARCEDGVGMTGHLSFDFMVDSTTGEMYAIECNPRAHTAVVLFSRPGPEMRAMVRAYLAALDPFSQTDNERADTGAHRIVAPPDTATPPGYYWIGHDLVEYVLDPLWRLITFRLGVVAVVDCVWEFAGRAMRWKEGTFEVWDPLPFFVLYHVYWPVAIFMAWWEGRRWSKLNVSTTKMFAC</sequence>
<name>A0AAN6N1Q3_9PEZI</name>
<accession>A0AAN6N1Q3</accession>
<dbReference type="EMBL" id="MU853866">
    <property type="protein sequence ID" value="KAK3936986.1"/>
    <property type="molecule type" value="Genomic_DNA"/>
</dbReference>
<dbReference type="SUPFAM" id="SSF56059">
    <property type="entry name" value="Glutathione synthetase ATP-binding domain-like"/>
    <property type="match status" value="1"/>
</dbReference>
<keyword evidence="1" id="KW-0812">Transmembrane</keyword>
<keyword evidence="3" id="KW-1185">Reference proteome</keyword>
<protein>
    <recommendedName>
        <fullName evidence="4">ATP-grasp domain-containing protein</fullName>
    </recommendedName>
</protein>